<dbReference type="GO" id="GO:0003755">
    <property type="term" value="F:peptidyl-prolyl cis-trans isomerase activity"/>
    <property type="evidence" value="ECO:0007669"/>
    <property type="project" value="UniProtKB-EC"/>
</dbReference>
<dbReference type="Pfam" id="PF00254">
    <property type="entry name" value="FKBP_C"/>
    <property type="match status" value="1"/>
</dbReference>
<evidence type="ECO:0000256" key="7">
    <source>
        <dbReference type="SAM" id="SignalP"/>
    </source>
</evidence>
<dbReference type="InterPro" id="IPR046357">
    <property type="entry name" value="PPIase_dom_sf"/>
</dbReference>
<dbReference type="Gene3D" id="3.10.50.40">
    <property type="match status" value="1"/>
</dbReference>
<dbReference type="PROSITE" id="PS50059">
    <property type="entry name" value="FKBP_PPIASE"/>
    <property type="match status" value="1"/>
</dbReference>
<evidence type="ECO:0000313" key="10">
    <source>
        <dbReference type="Proteomes" id="UP001176429"/>
    </source>
</evidence>
<dbReference type="SUPFAM" id="SSF54534">
    <property type="entry name" value="FKBP-like"/>
    <property type="match status" value="1"/>
</dbReference>
<sequence>MRFSLFCGSLLALGIASEAVAQTATAEFQRTPSGIEYRLFRRDKAGKFKPRPLNPPGDAPYASRVGKLLTTHFQYLNGRDSVLIDSRRMGPLAQPFPLMAQPTPGSIEEGMSFLLPGDSAVFRFQADSVFKKTFHQPVPAFIAKRGNMFVAAFRAFELTSEEEIKAKLVAKDEAQILAYLKSRKATAKKTPGGTYYLVTRPGTGPLPQPGQTVSVLYRGTILSTGAEFDASVKHGNVPFEFVLGRRQVIQGWDQGVAMLPKGSKAVLYIPSALGYGARGSGPNIPPNSVLRFEVEVTDIK</sequence>
<dbReference type="EMBL" id="JAUQSY010000016">
    <property type="protein sequence ID" value="MDO7877009.1"/>
    <property type="molecule type" value="Genomic_DNA"/>
</dbReference>
<feature type="signal peptide" evidence="7">
    <location>
        <begin position="1"/>
        <end position="21"/>
    </location>
</feature>
<dbReference type="PANTHER" id="PTHR43811:SF19">
    <property type="entry name" value="39 KDA FK506-BINDING NUCLEAR PROTEIN"/>
    <property type="match status" value="1"/>
</dbReference>
<evidence type="ECO:0000256" key="1">
    <source>
        <dbReference type="ARBA" id="ARBA00000971"/>
    </source>
</evidence>
<keyword evidence="3 5" id="KW-0697">Rotamase</keyword>
<organism evidence="9 10">
    <name type="scientific">Hymenobacter aranciens</name>
    <dbReference type="NCBI Taxonomy" id="3063996"/>
    <lineage>
        <taxon>Bacteria</taxon>
        <taxon>Pseudomonadati</taxon>
        <taxon>Bacteroidota</taxon>
        <taxon>Cytophagia</taxon>
        <taxon>Cytophagales</taxon>
        <taxon>Hymenobacteraceae</taxon>
        <taxon>Hymenobacter</taxon>
    </lineage>
</organism>
<comment type="caution">
    <text evidence="9">The sequence shown here is derived from an EMBL/GenBank/DDBJ whole genome shotgun (WGS) entry which is preliminary data.</text>
</comment>
<evidence type="ECO:0000256" key="2">
    <source>
        <dbReference type="ARBA" id="ARBA00006577"/>
    </source>
</evidence>
<dbReference type="EC" id="5.2.1.8" evidence="6"/>
<evidence type="ECO:0000259" key="8">
    <source>
        <dbReference type="PROSITE" id="PS50059"/>
    </source>
</evidence>
<keyword evidence="10" id="KW-1185">Reference proteome</keyword>
<evidence type="ECO:0000256" key="6">
    <source>
        <dbReference type="RuleBase" id="RU003915"/>
    </source>
</evidence>
<dbReference type="Proteomes" id="UP001176429">
    <property type="component" value="Unassembled WGS sequence"/>
</dbReference>
<name>A0ABT9BFF6_9BACT</name>
<comment type="similarity">
    <text evidence="2 6">Belongs to the FKBP-type PPIase family.</text>
</comment>
<accession>A0ABT9BFF6</accession>
<evidence type="ECO:0000256" key="5">
    <source>
        <dbReference type="PROSITE-ProRule" id="PRU00277"/>
    </source>
</evidence>
<dbReference type="InterPro" id="IPR001179">
    <property type="entry name" value="PPIase_FKBP_dom"/>
</dbReference>
<proteinExistence type="inferred from homology"/>
<dbReference type="RefSeq" id="WP_305008405.1">
    <property type="nucleotide sequence ID" value="NZ_JAUQSY010000016.1"/>
</dbReference>
<reference evidence="9" key="1">
    <citation type="submission" date="2023-07" db="EMBL/GenBank/DDBJ databases">
        <authorList>
            <person name="Kim M.K."/>
        </authorList>
    </citation>
    <scope>NUCLEOTIDE SEQUENCE</scope>
    <source>
        <strain evidence="9">ASUV-10-1</strain>
    </source>
</reference>
<dbReference type="PANTHER" id="PTHR43811">
    <property type="entry name" value="FKBP-TYPE PEPTIDYL-PROLYL CIS-TRANS ISOMERASE FKPA"/>
    <property type="match status" value="1"/>
</dbReference>
<feature type="chain" id="PRO_5045566039" description="Peptidyl-prolyl cis-trans isomerase" evidence="7">
    <location>
        <begin position="22"/>
        <end position="300"/>
    </location>
</feature>
<protein>
    <recommendedName>
        <fullName evidence="6">Peptidyl-prolyl cis-trans isomerase</fullName>
        <ecNumber evidence="6">5.2.1.8</ecNumber>
    </recommendedName>
</protein>
<keyword evidence="4 5" id="KW-0413">Isomerase</keyword>
<comment type="catalytic activity">
    <reaction evidence="1 5 6">
        <text>[protein]-peptidylproline (omega=180) = [protein]-peptidylproline (omega=0)</text>
        <dbReference type="Rhea" id="RHEA:16237"/>
        <dbReference type="Rhea" id="RHEA-COMP:10747"/>
        <dbReference type="Rhea" id="RHEA-COMP:10748"/>
        <dbReference type="ChEBI" id="CHEBI:83833"/>
        <dbReference type="ChEBI" id="CHEBI:83834"/>
        <dbReference type="EC" id="5.2.1.8"/>
    </reaction>
</comment>
<evidence type="ECO:0000256" key="4">
    <source>
        <dbReference type="ARBA" id="ARBA00023235"/>
    </source>
</evidence>
<evidence type="ECO:0000313" key="9">
    <source>
        <dbReference type="EMBL" id="MDO7877009.1"/>
    </source>
</evidence>
<keyword evidence="7" id="KW-0732">Signal</keyword>
<feature type="domain" description="PPIase FKBP-type" evidence="8">
    <location>
        <begin position="210"/>
        <end position="300"/>
    </location>
</feature>
<evidence type="ECO:0000256" key="3">
    <source>
        <dbReference type="ARBA" id="ARBA00023110"/>
    </source>
</evidence>
<gene>
    <name evidence="9" type="ORF">Q5H93_19845</name>
</gene>